<dbReference type="PROSITE" id="PS50060">
    <property type="entry name" value="MAM_2"/>
    <property type="match status" value="1"/>
</dbReference>
<dbReference type="Proteomes" id="UP001283361">
    <property type="component" value="Unassembled WGS sequence"/>
</dbReference>
<keyword evidence="2" id="KW-0812">Transmembrane</keyword>
<evidence type="ECO:0000313" key="5">
    <source>
        <dbReference type="EMBL" id="KAK3799897.1"/>
    </source>
</evidence>
<protein>
    <recommendedName>
        <fullName evidence="4">MAM domain-containing protein</fullName>
    </recommendedName>
</protein>
<dbReference type="EMBL" id="JAWDGP010000528">
    <property type="protein sequence ID" value="KAK3799897.1"/>
    <property type="molecule type" value="Genomic_DNA"/>
</dbReference>
<comment type="caution">
    <text evidence="5">The sequence shown here is derived from an EMBL/GenBank/DDBJ whole genome shotgun (WGS) entry which is preliminary data.</text>
</comment>
<feature type="region of interest" description="Disordered" evidence="1">
    <location>
        <begin position="216"/>
        <end position="284"/>
    </location>
</feature>
<dbReference type="Pfam" id="PF00629">
    <property type="entry name" value="MAM"/>
    <property type="match status" value="1"/>
</dbReference>
<feature type="domain" description="MAM" evidence="4">
    <location>
        <begin position="46"/>
        <end position="200"/>
    </location>
</feature>
<evidence type="ECO:0000256" key="2">
    <source>
        <dbReference type="SAM" id="Phobius"/>
    </source>
</evidence>
<evidence type="ECO:0000313" key="6">
    <source>
        <dbReference type="Proteomes" id="UP001283361"/>
    </source>
</evidence>
<name>A0AAE1B5F2_9GAST</name>
<keyword evidence="2" id="KW-1133">Transmembrane helix</keyword>
<feature type="compositionally biased region" description="Basic and acidic residues" evidence="1">
    <location>
        <begin position="618"/>
        <end position="645"/>
    </location>
</feature>
<dbReference type="Gene3D" id="2.60.120.200">
    <property type="match status" value="2"/>
</dbReference>
<evidence type="ECO:0000259" key="4">
    <source>
        <dbReference type="PROSITE" id="PS50060"/>
    </source>
</evidence>
<dbReference type="InterPro" id="IPR013320">
    <property type="entry name" value="ConA-like_dom_sf"/>
</dbReference>
<feature type="compositionally biased region" description="Basic and acidic residues" evidence="1">
    <location>
        <begin position="273"/>
        <end position="284"/>
    </location>
</feature>
<evidence type="ECO:0000256" key="1">
    <source>
        <dbReference type="SAM" id="MobiDB-lite"/>
    </source>
</evidence>
<feature type="compositionally biased region" description="Polar residues" evidence="1">
    <location>
        <begin position="216"/>
        <end position="251"/>
    </location>
</feature>
<feature type="region of interest" description="Disordered" evidence="1">
    <location>
        <begin position="603"/>
        <end position="645"/>
    </location>
</feature>
<dbReference type="InterPro" id="IPR000998">
    <property type="entry name" value="MAM_dom"/>
</dbReference>
<dbReference type="GO" id="GO:0016020">
    <property type="term" value="C:membrane"/>
    <property type="evidence" value="ECO:0007669"/>
    <property type="project" value="InterPro"/>
</dbReference>
<reference evidence="5" key="1">
    <citation type="journal article" date="2023" name="G3 (Bethesda)">
        <title>A reference genome for the long-term kleptoplast-retaining sea slug Elysia crispata morphotype clarki.</title>
        <authorList>
            <person name="Eastman K.E."/>
            <person name="Pendleton A.L."/>
            <person name="Shaikh M.A."/>
            <person name="Suttiyut T."/>
            <person name="Ogas R."/>
            <person name="Tomko P."/>
            <person name="Gavelis G."/>
            <person name="Widhalm J.R."/>
            <person name="Wisecaver J.H."/>
        </authorList>
    </citation>
    <scope>NUCLEOTIDE SEQUENCE</scope>
    <source>
        <strain evidence="5">ECLA1</strain>
    </source>
</reference>
<proteinExistence type="predicted"/>
<dbReference type="SUPFAM" id="SSF49899">
    <property type="entry name" value="Concanavalin A-like lectins/glucanases"/>
    <property type="match status" value="1"/>
</dbReference>
<keyword evidence="6" id="KW-1185">Reference proteome</keyword>
<keyword evidence="2" id="KW-0472">Membrane</keyword>
<evidence type="ECO:0000256" key="3">
    <source>
        <dbReference type="SAM" id="SignalP"/>
    </source>
</evidence>
<keyword evidence="3" id="KW-0732">Signal</keyword>
<gene>
    <name evidence="5" type="ORF">RRG08_066698</name>
</gene>
<feature type="signal peptide" evidence="3">
    <location>
        <begin position="1"/>
        <end position="29"/>
    </location>
</feature>
<sequence>MKILLSFPGKTRLLLLCWSVLILWPSAPAQPDEPDPQCTKDRKGLPACNFNTRNCWNEPKDDEEAWSHVKVGGQGQYQGPVKPIEKGYVYVDPKISQGLPRKLTGQISTGKEAICVTFYYATTGNNSAPITFYIQEGKVYSPVHRVEANTGGIWLETNFSCCLPDVNKKKLVAFEAASTDDGIVAIDYVDVRRSNMNCTGDELVCYPTLEEKTTVTPSRDQTTVAPTVTPSRDQTTVAPTMTPSRDQTTVVPTMAPSRDQITMAPPKGQSHGEPSKDQRCASDEMHSGVPSCDFNKSPDTCGWRLYDDISYLDNTTHTILVADIEDDVESICMEVQFEVLTTQTDLGNIFATFYTKTKKGAYLWSEVYNYKDEKQTGAKINKFEGPLPESTDRQILFVFQRETLNIDYIHIMASHLTPPLSKEVQETSTKKTNSLFTCSANSPFLKQRLCGMTPVPEQGWSNVLGWTEPYYMNPREDIFPRKRYYILYKGTDQSLRDAPATLSISSVMSSTGVFTLSFSYALSGNAKLEVRALDVRGRDNLAWSSTYESARKWVEVKVTPVNSWGLTKIIFKVLGSSPSTDTPVYVGLTDISITVPDEDNSKDDIGITRGVDGTGRVNGDDVDKNQGDDRDDTISNHSGDDHEDKKDSFEQYGVILLVLVLIIAVVVLICCGELLEKG</sequence>
<dbReference type="AlphaFoldDB" id="A0AAE1B5F2"/>
<feature type="chain" id="PRO_5041921465" description="MAM domain-containing protein" evidence="3">
    <location>
        <begin position="30"/>
        <end position="678"/>
    </location>
</feature>
<organism evidence="5 6">
    <name type="scientific">Elysia crispata</name>
    <name type="common">lettuce slug</name>
    <dbReference type="NCBI Taxonomy" id="231223"/>
    <lineage>
        <taxon>Eukaryota</taxon>
        <taxon>Metazoa</taxon>
        <taxon>Spiralia</taxon>
        <taxon>Lophotrochozoa</taxon>
        <taxon>Mollusca</taxon>
        <taxon>Gastropoda</taxon>
        <taxon>Heterobranchia</taxon>
        <taxon>Euthyneura</taxon>
        <taxon>Panpulmonata</taxon>
        <taxon>Sacoglossa</taxon>
        <taxon>Placobranchoidea</taxon>
        <taxon>Plakobranchidae</taxon>
        <taxon>Elysia</taxon>
    </lineage>
</organism>
<feature type="transmembrane region" description="Helical" evidence="2">
    <location>
        <begin position="652"/>
        <end position="675"/>
    </location>
</feature>
<accession>A0AAE1B5F2</accession>